<dbReference type="InterPro" id="IPR036864">
    <property type="entry name" value="Zn2-C6_fun-type_DNA-bd_sf"/>
</dbReference>
<gene>
    <name evidence="7" type="ORF">KXV57_008470</name>
</gene>
<dbReference type="EMBL" id="JAIBSC010000075">
    <property type="protein sequence ID" value="KAH1900563.1"/>
    <property type="molecule type" value="Genomic_DNA"/>
</dbReference>
<dbReference type="PANTHER" id="PTHR31001">
    <property type="entry name" value="UNCHARACTERIZED TRANSCRIPTIONAL REGULATORY PROTEIN"/>
    <property type="match status" value="1"/>
</dbReference>
<evidence type="ECO:0000313" key="8">
    <source>
        <dbReference type="Proteomes" id="UP000813423"/>
    </source>
</evidence>
<dbReference type="GO" id="GO:0003677">
    <property type="term" value="F:DNA binding"/>
    <property type="evidence" value="ECO:0007669"/>
    <property type="project" value="UniProtKB-KW"/>
</dbReference>
<keyword evidence="4" id="KW-0804">Transcription</keyword>
<dbReference type="CDD" id="cd12148">
    <property type="entry name" value="fungal_TF_MHR"/>
    <property type="match status" value="1"/>
</dbReference>
<dbReference type="GO" id="GO:0000981">
    <property type="term" value="F:DNA-binding transcription factor activity, RNA polymerase II-specific"/>
    <property type="evidence" value="ECO:0007669"/>
    <property type="project" value="InterPro"/>
</dbReference>
<protein>
    <recommendedName>
        <fullName evidence="6">Zn(2)-C6 fungal-type domain-containing protein</fullName>
    </recommendedName>
</protein>
<dbReference type="AlphaFoldDB" id="A0A9P8NDV9"/>
<dbReference type="CDD" id="cd00067">
    <property type="entry name" value="GAL4"/>
    <property type="match status" value="1"/>
</dbReference>
<feature type="domain" description="Zn(2)-C6 fungal-type" evidence="6">
    <location>
        <begin position="15"/>
        <end position="44"/>
    </location>
</feature>
<dbReference type="Pfam" id="PF00172">
    <property type="entry name" value="Zn_clus"/>
    <property type="match status" value="1"/>
</dbReference>
<keyword evidence="5" id="KW-0539">Nucleus</keyword>
<accession>A0A9P8NDV9</accession>
<evidence type="ECO:0000256" key="5">
    <source>
        <dbReference type="ARBA" id="ARBA00023242"/>
    </source>
</evidence>
<sequence length="607" mass="68027">MNEAFTLRRYSRRRSCLLCRARKVKCDRQQPWGGCFRAATTCIYPTGTGRAPKRPLQPTNNSAVLDRLERLENPSTASLPPQGNQRTGRLAIDSTSSVYVSNVLWASLDDEIEYLRDLLHEFSSNNNDDDEEGVWHEETDEKEGPVSAIGLNAAIMGFRSLAHSLRDYHPSISQSVALFEIFQTNVAPVVKIFHMPTLTTLFWNAVASLDTLDCNTEALLFAIYYAAITSTIDQTQCPLGLTRPQALCTCRSAVEQALACADLLNTQNMVLLQAAALFLCALRNEDDSRTLCSLTALIIELRRRLWWFIVGLNQRSSEYHGHEPIISKAPFDTRLPLNVNDSDLTADMVQPPAERDGATEMTLSLIGFESISIVCKVSFIPPRHRQVRTTSSASVTELSLPKREALAEQLQSRLETRYLAYCDPADPFLFVSATVARLIIARVWLMVHYPCKRADSKGVSAALLQASLQDKIFHLAIEILERSCSVLCNLSIAHWAWAWAVVEILYDRWRMKEHARKGTLWKPIERLMAKARYVREMQSVAAAVGGSSSVVEASPHLPQVARHNNVTATLDPLDDIFSLAPFMEVRSDLDDLFLVDDNFVQVDMRPG</sequence>
<dbReference type="Proteomes" id="UP000813423">
    <property type="component" value="Unassembled WGS sequence"/>
</dbReference>
<dbReference type="GO" id="GO:0005634">
    <property type="term" value="C:nucleus"/>
    <property type="evidence" value="ECO:0007669"/>
    <property type="project" value="UniProtKB-SubCell"/>
</dbReference>
<dbReference type="GO" id="GO:0008270">
    <property type="term" value="F:zinc ion binding"/>
    <property type="evidence" value="ECO:0007669"/>
    <property type="project" value="InterPro"/>
</dbReference>
<organism evidence="7 8">
    <name type="scientific">Aspergillus fumigatus</name>
    <name type="common">Neosartorya fumigata</name>
    <dbReference type="NCBI Taxonomy" id="746128"/>
    <lineage>
        <taxon>Eukaryota</taxon>
        <taxon>Fungi</taxon>
        <taxon>Dikarya</taxon>
        <taxon>Ascomycota</taxon>
        <taxon>Pezizomycotina</taxon>
        <taxon>Eurotiomycetes</taxon>
        <taxon>Eurotiomycetidae</taxon>
        <taxon>Eurotiales</taxon>
        <taxon>Aspergillaceae</taxon>
        <taxon>Aspergillus</taxon>
        <taxon>Aspergillus subgen. Fumigati</taxon>
    </lineage>
</organism>
<dbReference type="PANTHER" id="PTHR31001:SF57">
    <property type="entry name" value="ZN(II)2CYS6 TRANSCRIPTION FACTOR (EUROFUNG)"/>
    <property type="match status" value="1"/>
</dbReference>
<proteinExistence type="predicted"/>
<dbReference type="SUPFAM" id="SSF57701">
    <property type="entry name" value="Zn2/Cys6 DNA-binding domain"/>
    <property type="match status" value="1"/>
</dbReference>
<dbReference type="PROSITE" id="PS50048">
    <property type="entry name" value="ZN2_CY6_FUNGAL_2"/>
    <property type="match status" value="1"/>
</dbReference>
<evidence type="ECO:0000256" key="3">
    <source>
        <dbReference type="ARBA" id="ARBA00023125"/>
    </source>
</evidence>
<evidence type="ECO:0000313" key="7">
    <source>
        <dbReference type="EMBL" id="KAH1900563.1"/>
    </source>
</evidence>
<dbReference type="Gene3D" id="4.10.240.10">
    <property type="entry name" value="Zn(2)-C6 fungal-type DNA-binding domain"/>
    <property type="match status" value="1"/>
</dbReference>
<dbReference type="SMART" id="SM00066">
    <property type="entry name" value="GAL4"/>
    <property type="match status" value="1"/>
</dbReference>
<reference evidence="7" key="1">
    <citation type="submission" date="2021-08" db="EMBL/GenBank/DDBJ databases">
        <title>Global Aspergillus fumigatus from environmental and clinical sources.</title>
        <authorList>
            <person name="Barber A."/>
            <person name="Sae-Ong T."/>
        </authorList>
    </citation>
    <scope>NUCLEOTIDE SEQUENCE</scope>
    <source>
        <strain evidence="7">NRZ-2016-071</strain>
    </source>
</reference>
<name>A0A9P8NDV9_ASPFM</name>
<dbReference type="InterPro" id="IPR050613">
    <property type="entry name" value="Sec_Metabolite_Reg"/>
</dbReference>
<dbReference type="InterPro" id="IPR001138">
    <property type="entry name" value="Zn2Cys6_DnaBD"/>
</dbReference>
<evidence type="ECO:0000256" key="1">
    <source>
        <dbReference type="ARBA" id="ARBA00004123"/>
    </source>
</evidence>
<keyword evidence="3" id="KW-0238">DNA-binding</keyword>
<evidence type="ECO:0000256" key="4">
    <source>
        <dbReference type="ARBA" id="ARBA00023163"/>
    </source>
</evidence>
<evidence type="ECO:0000256" key="2">
    <source>
        <dbReference type="ARBA" id="ARBA00023015"/>
    </source>
</evidence>
<evidence type="ECO:0000259" key="6">
    <source>
        <dbReference type="PROSITE" id="PS50048"/>
    </source>
</evidence>
<keyword evidence="2" id="KW-0805">Transcription regulation</keyword>
<comment type="subcellular location">
    <subcellularLocation>
        <location evidence="1">Nucleus</location>
    </subcellularLocation>
</comment>
<comment type="caution">
    <text evidence="7">The sequence shown here is derived from an EMBL/GenBank/DDBJ whole genome shotgun (WGS) entry which is preliminary data.</text>
</comment>